<dbReference type="HOGENOM" id="CLU_051638_12_3_11"/>
<evidence type="ECO:0000313" key="3">
    <source>
        <dbReference type="EMBL" id="EJZ84222.1"/>
    </source>
</evidence>
<evidence type="ECO:0008006" key="5">
    <source>
        <dbReference type="Google" id="ProtNLM"/>
    </source>
</evidence>
<dbReference type="InterPro" id="IPR050179">
    <property type="entry name" value="Trans_hexapeptide_repeat"/>
</dbReference>
<proteinExistence type="predicted"/>
<keyword evidence="4" id="KW-1185">Reference proteome</keyword>
<reference evidence="3 4" key="1">
    <citation type="submission" date="2012-08" db="EMBL/GenBank/DDBJ databases">
        <title>The Genome Sequence of Slackia piriformis YIT 12062.</title>
        <authorList>
            <consortium name="The Broad Institute Genome Sequencing Platform"/>
            <person name="Earl A."/>
            <person name="Ward D."/>
            <person name="Feldgarden M."/>
            <person name="Gevers D."/>
            <person name="Morotomi M."/>
            <person name="Walker B."/>
            <person name="Young S.K."/>
            <person name="Zeng Q."/>
            <person name="Gargeya S."/>
            <person name="Fitzgerald M."/>
            <person name="Haas B."/>
            <person name="Abouelleil A."/>
            <person name="Alvarado L."/>
            <person name="Arachchi H.M."/>
            <person name="Berlin A.M."/>
            <person name="Chapman S.B."/>
            <person name="Goldberg J."/>
            <person name="Griggs A."/>
            <person name="Gujja S."/>
            <person name="Hansen M."/>
            <person name="Howarth C."/>
            <person name="Imamovic A."/>
            <person name="Larimer J."/>
            <person name="McCowen C."/>
            <person name="Montmayeur A."/>
            <person name="Murphy C."/>
            <person name="Neiman D."/>
            <person name="Pearson M."/>
            <person name="Priest M."/>
            <person name="Roberts A."/>
            <person name="Saif S."/>
            <person name="Shea T."/>
            <person name="Sisk P."/>
            <person name="Sykes S."/>
            <person name="Wortman J."/>
            <person name="Nusbaum C."/>
            <person name="Birren B."/>
        </authorList>
    </citation>
    <scope>NUCLEOTIDE SEQUENCE [LARGE SCALE GENOMIC DNA]</scope>
    <source>
        <strain evidence="3 4">YIT 12062</strain>
    </source>
</reference>
<dbReference type="GO" id="GO:0016740">
    <property type="term" value="F:transferase activity"/>
    <property type="evidence" value="ECO:0007669"/>
    <property type="project" value="UniProtKB-KW"/>
</dbReference>
<dbReference type="PROSITE" id="PS00101">
    <property type="entry name" value="HEXAPEP_TRANSFERASES"/>
    <property type="match status" value="1"/>
</dbReference>
<accession>K0YKS2</accession>
<protein>
    <recommendedName>
        <fullName evidence="5">Acyltransferase</fullName>
    </recommendedName>
</protein>
<comment type="caution">
    <text evidence="3">The sequence shown here is derived from an EMBL/GenBank/DDBJ whole genome shotgun (WGS) entry which is preliminary data.</text>
</comment>
<gene>
    <name evidence="3" type="ORF">HMPREF9451_00531</name>
</gene>
<dbReference type="RefSeq" id="WP_009138760.1">
    <property type="nucleotide sequence ID" value="NZ_JH815198.1"/>
</dbReference>
<dbReference type="PANTHER" id="PTHR43300:SF11">
    <property type="entry name" value="ACETYLTRANSFERASE RV3034C-RELATED"/>
    <property type="match status" value="1"/>
</dbReference>
<dbReference type="InterPro" id="IPR018357">
    <property type="entry name" value="Hexapep_transf_CS"/>
</dbReference>
<evidence type="ECO:0000256" key="1">
    <source>
        <dbReference type="ARBA" id="ARBA00022679"/>
    </source>
</evidence>
<dbReference type="CDD" id="cd04647">
    <property type="entry name" value="LbH_MAT_like"/>
    <property type="match status" value="1"/>
</dbReference>
<dbReference type="OrthoDB" id="2643438at2"/>
<organism evidence="3 4">
    <name type="scientific">Slackia piriformis YIT 12062</name>
    <dbReference type="NCBI Taxonomy" id="742818"/>
    <lineage>
        <taxon>Bacteria</taxon>
        <taxon>Bacillati</taxon>
        <taxon>Actinomycetota</taxon>
        <taxon>Coriobacteriia</taxon>
        <taxon>Eggerthellales</taxon>
        <taxon>Eggerthellaceae</taxon>
        <taxon>Slackia</taxon>
    </lineage>
</organism>
<dbReference type="eggNOG" id="COG0110">
    <property type="taxonomic scope" value="Bacteria"/>
</dbReference>
<dbReference type="PATRIC" id="fig|742818.3.peg.579"/>
<dbReference type="InParanoid" id="K0YKS2"/>
<dbReference type="InterPro" id="IPR001451">
    <property type="entry name" value="Hexapep"/>
</dbReference>
<keyword evidence="2" id="KW-0677">Repeat</keyword>
<dbReference type="Gene3D" id="2.160.10.10">
    <property type="entry name" value="Hexapeptide repeat proteins"/>
    <property type="match status" value="1"/>
</dbReference>
<name>K0YKS2_9ACTN</name>
<dbReference type="SUPFAM" id="SSF51161">
    <property type="entry name" value="Trimeric LpxA-like enzymes"/>
    <property type="match status" value="1"/>
</dbReference>
<evidence type="ECO:0000256" key="2">
    <source>
        <dbReference type="ARBA" id="ARBA00022737"/>
    </source>
</evidence>
<sequence>MGLKHMLKKSILGPKASSSDYVAYLRSLGMTIGDNTVIYSPNYCVIDQTRPWMIEIGNNVSITTGVTILTHGYDWSVFKGMYGDVLGSAGRVKIGDNVFIGMHSTILKGVTIGDNVVIGANSLINKDVPDNCVVVGNPQRVVCDIDSYLEKRRAAQVSEAADLYDCWRRNSLEGKRGVVPPKCIFSEFFWLFESRDTGVLSDPSFEATMALRGTRGMSYERFMQHKPEFESYEDFIEHLEGMLR</sequence>
<dbReference type="Proteomes" id="UP000006069">
    <property type="component" value="Unassembled WGS sequence"/>
</dbReference>
<dbReference type="Pfam" id="PF00132">
    <property type="entry name" value="Hexapep"/>
    <property type="match status" value="1"/>
</dbReference>
<dbReference type="PANTHER" id="PTHR43300">
    <property type="entry name" value="ACETYLTRANSFERASE"/>
    <property type="match status" value="1"/>
</dbReference>
<dbReference type="AlphaFoldDB" id="K0YKS2"/>
<keyword evidence="1" id="KW-0808">Transferase</keyword>
<evidence type="ECO:0000313" key="4">
    <source>
        <dbReference type="Proteomes" id="UP000006069"/>
    </source>
</evidence>
<dbReference type="EMBL" id="ADMD01000002">
    <property type="protein sequence ID" value="EJZ84222.1"/>
    <property type="molecule type" value="Genomic_DNA"/>
</dbReference>
<dbReference type="InterPro" id="IPR011004">
    <property type="entry name" value="Trimer_LpxA-like_sf"/>
</dbReference>